<dbReference type="AlphaFoldDB" id="A0A517NEX7"/>
<dbReference type="KEGG" id="rlc:K227x_40810"/>
<protein>
    <submittedName>
        <fullName evidence="1">Uncharacterized protein</fullName>
    </submittedName>
</protein>
<evidence type="ECO:0000313" key="2">
    <source>
        <dbReference type="Proteomes" id="UP000318538"/>
    </source>
</evidence>
<reference evidence="1 2" key="1">
    <citation type="submission" date="2019-02" db="EMBL/GenBank/DDBJ databases">
        <title>Deep-cultivation of Planctomycetes and their phenomic and genomic characterization uncovers novel biology.</title>
        <authorList>
            <person name="Wiegand S."/>
            <person name="Jogler M."/>
            <person name="Boedeker C."/>
            <person name="Pinto D."/>
            <person name="Vollmers J."/>
            <person name="Rivas-Marin E."/>
            <person name="Kohn T."/>
            <person name="Peeters S.H."/>
            <person name="Heuer A."/>
            <person name="Rast P."/>
            <person name="Oberbeckmann S."/>
            <person name="Bunk B."/>
            <person name="Jeske O."/>
            <person name="Meyerdierks A."/>
            <person name="Storesund J.E."/>
            <person name="Kallscheuer N."/>
            <person name="Luecker S."/>
            <person name="Lage O.M."/>
            <person name="Pohl T."/>
            <person name="Merkel B.J."/>
            <person name="Hornburger P."/>
            <person name="Mueller R.-W."/>
            <person name="Bruemmer F."/>
            <person name="Labrenz M."/>
            <person name="Spormann A.M."/>
            <person name="Op den Camp H."/>
            <person name="Overmann J."/>
            <person name="Amann R."/>
            <person name="Jetten M.S.M."/>
            <person name="Mascher T."/>
            <person name="Medema M.H."/>
            <person name="Devos D.P."/>
            <person name="Kaster A.-K."/>
            <person name="Ovreas L."/>
            <person name="Rohde M."/>
            <person name="Galperin M.Y."/>
            <person name="Jogler C."/>
        </authorList>
    </citation>
    <scope>NUCLEOTIDE SEQUENCE [LARGE SCALE GENOMIC DNA]</scope>
    <source>
        <strain evidence="1 2">K22_7</strain>
    </source>
</reference>
<sequence>MGIQAFVGIVLCLAMWLTSSAAYSGGFSSSTDGKTGLEIRGRSIDDPTATPVPFPNELEQQELEVRWFPLKTDALGNELILSGKLMHIDEADTVLPLSHQPFSIYLARQSERRLDWSKKAVYDETMMVDGFSDEDGNFEGSADLSKTDLSLDNMGNVLVAIAAARTGRKGRERWVTRRNDWPAISSSVTMLELPPAPKMAPATFELNRLRQWPDEDLDGTQLLRAALILQRAGKDAALLAIDAFIDGRIGDRDRSASGLENECVVGMITHLVFEPNDGSPRPPRYTCLFGFEWSADGKALKKQWPNGSVMFSGHIPFISGRHGAGHSGMIPSIDRFSEWIKEHGRIRNQSFEPTVDPLNAAESLLNAPFIKAITDKNEDKYAGTVQVNYIRRQALAMVGLPIDPEYPHYAGPEIPDALWLRLIEEVRSNPIAWDSKLERFDAKRSSPRYQELIDEAMNLVKDPCDE</sequence>
<name>A0A517NEX7_9BACT</name>
<dbReference type="RefSeq" id="WP_145171922.1">
    <property type="nucleotide sequence ID" value="NZ_CP036525.1"/>
</dbReference>
<organism evidence="1 2">
    <name type="scientific">Rubripirellula lacrimiformis</name>
    <dbReference type="NCBI Taxonomy" id="1930273"/>
    <lineage>
        <taxon>Bacteria</taxon>
        <taxon>Pseudomonadati</taxon>
        <taxon>Planctomycetota</taxon>
        <taxon>Planctomycetia</taxon>
        <taxon>Pirellulales</taxon>
        <taxon>Pirellulaceae</taxon>
        <taxon>Rubripirellula</taxon>
    </lineage>
</organism>
<accession>A0A517NEX7</accession>
<keyword evidence="2" id="KW-1185">Reference proteome</keyword>
<dbReference type="EMBL" id="CP036525">
    <property type="protein sequence ID" value="QDT05679.1"/>
    <property type="molecule type" value="Genomic_DNA"/>
</dbReference>
<dbReference type="OrthoDB" id="9817851at2"/>
<proteinExistence type="predicted"/>
<dbReference type="Proteomes" id="UP000318538">
    <property type="component" value="Chromosome"/>
</dbReference>
<evidence type="ECO:0000313" key="1">
    <source>
        <dbReference type="EMBL" id="QDT05679.1"/>
    </source>
</evidence>
<gene>
    <name evidence="1" type="ORF">K227x_40810</name>
</gene>